<feature type="compositionally biased region" description="Low complexity" evidence="1">
    <location>
        <begin position="63"/>
        <end position="76"/>
    </location>
</feature>
<gene>
    <name evidence="3" type="ORF">CP978_26630</name>
</gene>
<organism evidence="3 4">
    <name type="scientific">Streptomyces nodosus</name>
    <dbReference type="NCBI Taxonomy" id="40318"/>
    <lineage>
        <taxon>Bacteria</taxon>
        <taxon>Bacillati</taxon>
        <taxon>Actinomycetota</taxon>
        <taxon>Actinomycetes</taxon>
        <taxon>Kitasatosporales</taxon>
        <taxon>Streptomycetaceae</taxon>
        <taxon>Streptomyces</taxon>
    </lineage>
</organism>
<proteinExistence type="predicted"/>
<dbReference type="InterPro" id="IPR001932">
    <property type="entry name" value="PPM-type_phosphatase-like_dom"/>
</dbReference>
<evidence type="ECO:0000313" key="3">
    <source>
        <dbReference type="EMBL" id="QEV41655.1"/>
    </source>
</evidence>
<dbReference type="EMBL" id="CP023747">
    <property type="protein sequence ID" value="QEV41655.1"/>
    <property type="molecule type" value="Genomic_DNA"/>
</dbReference>
<feature type="region of interest" description="Disordered" evidence="1">
    <location>
        <begin position="1"/>
        <end position="329"/>
    </location>
</feature>
<dbReference type="Proteomes" id="UP000325763">
    <property type="component" value="Chromosome"/>
</dbReference>
<dbReference type="AlphaFoldDB" id="A0A5P2W8E3"/>
<sequence length="625" mass="64140">MSQQGERPTDHEDDWWGELYDGSTGDAGPASAADTLDDRFASAAGTVGRDTEVPPPAPPVPGDPSAAAVPPAAPDRSVPEAQPGTAPGERGPDRRGGRPGTESGAPGVPAGAVDPPLPAIGADEPDPPGGPVRKAAPWEFRSARPTGPVTFPATPEPPGRSARSPRGGTPTEPTAVPSPRSPADPATAPACGPPPDTPSPTGRSPADRRLPPPPPPPFDAAPRGPVPHAPPADPRSLLDTDSRTSMNTELRAPADTDVPAQATPEPSTPANADPHTPANADRRTPTEADPHSSQNADRPPAGHAGSGPAPDDRPGVLPPADADALDGLVPDTVLDGGSFGTCTLRAVSARGDAARRQGEPRRDFLLTARFGTGEQALVLVAMATGAPGVAAEVCRWIGRAVGRSHLRLGEDIRSARRGELKSGLQRLTDRCLGTLRADAVERGLAPEEYSATLRCLLLPADPSCRTRVFFGVGAGGLFRLRDGAWQNIEPRVADASGEAVVGFGSPSTGTPGDDRLTVDLGITTPPGPDTAASRSPAPSPRGGGPVESARDPFRFRASIARPGDTLLLCTGGLADPLRAEPGVAEHLRDRWSTGEPPGLAAFLADTRVRAEGCSDDRTAVAVWEA</sequence>
<dbReference type="RefSeq" id="WP_150478316.1">
    <property type="nucleotide sequence ID" value="NZ_CP023747.1"/>
</dbReference>
<reference evidence="3 4" key="1">
    <citation type="submission" date="2017-09" db="EMBL/GenBank/DDBJ databases">
        <title>Streptomyces genome completion.</title>
        <authorList>
            <person name="Lee N."/>
            <person name="Cho B.-K."/>
        </authorList>
    </citation>
    <scope>NUCLEOTIDE SEQUENCE [LARGE SCALE GENOMIC DNA]</scope>
    <source>
        <strain evidence="3 4">ATCC 14899</strain>
    </source>
</reference>
<dbReference type="KEGG" id="snq:CP978_26630"/>
<dbReference type="Pfam" id="PF13672">
    <property type="entry name" value="PP2C_2"/>
    <property type="match status" value="1"/>
</dbReference>
<feature type="region of interest" description="Disordered" evidence="1">
    <location>
        <begin position="520"/>
        <end position="550"/>
    </location>
</feature>
<dbReference type="PRINTS" id="PR01217">
    <property type="entry name" value="PRICHEXTENSN"/>
</dbReference>
<feature type="compositionally biased region" description="Low complexity" evidence="1">
    <location>
        <begin position="299"/>
        <end position="309"/>
    </location>
</feature>
<feature type="domain" description="PPM-type phosphatase" evidence="2">
    <location>
        <begin position="350"/>
        <end position="604"/>
    </location>
</feature>
<evidence type="ECO:0000259" key="2">
    <source>
        <dbReference type="Pfam" id="PF13672"/>
    </source>
</evidence>
<feature type="compositionally biased region" description="Pro residues" evidence="1">
    <location>
        <begin position="53"/>
        <end position="62"/>
    </location>
</feature>
<accession>A0A5P2W8E3</accession>
<feature type="compositionally biased region" description="Pro residues" evidence="1">
    <location>
        <begin position="211"/>
        <end position="233"/>
    </location>
</feature>
<protein>
    <recommendedName>
        <fullName evidence="2">PPM-type phosphatase domain-containing protein</fullName>
    </recommendedName>
</protein>
<evidence type="ECO:0000256" key="1">
    <source>
        <dbReference type="SAM" id="MobiDB-lite"/>
    </source>
</evidence>
<name>A0A5P2W8E3_9ACTN</name>
<feature type="compositionally biased region" description="Basic and acidic residues" evidence="1">
    <location>
        <begin position="280"/>
        <end position="290"/>
    </location>
</feature>
<feature type="compositionally biased region" description="Low complexity" evidence="1">
    <location>
        <begin position="104"/>
        <end position="114"/>
    </location>
</feature>
<evidence type="ECO:0000313" key="4">
    <source>
        <dbReference type="Proteomes" id="UP000325763"/>
    </source>
</evidence>